<feature type="transmembrane region" description="Helical" evidence="7">
    <location>
        <begin position="139"/>
        <end position="163"/>
    </location>
</feature>
<dbReference type="InterPro" id="IPR048279">
    <property type="entry name" value="MdtK-like"/>
</dbReference>
<evidence type="ECO:0000256" key="6">
    <source>
        <dbReference type="ARBA" id="ARBA00023136"/>
    </source>
</evidence>
<gene>
    <name evidence="8" type="ORF">JQM67_08610</name>
</gene>
<sequence length="454" mass="48864">MARKERIQNMTQGSPARLIFSFAIPLMLGNAFQQFYTVVDTAIVGQALGVSALAALGAADWLNWLVLGVIQGFAQGFSIHMAQRFGANDQEGLNRSIGGTVTLAAVISVVMLVLSQVTMGPVLRLMNTPEEVIGGAFTYLRIMFAGIPVIMAYNVLASILRALGDSKTPLYAMVSASLLNIALDLVFVMLLHWGIAGAVIATLIAQLFAALYCLRAVMRIRMIRLKKEYLLPEPYMARRLLGLGSPAAAQNLIISIGGMVVQSVVNRYGVLVVAGFTATNKLYGILEIAATSFGYAVTTYVGQNLGGGLMDRIKRGMRSATWIALVTSLVIMVVVLIFGRYAVGLFISGSPEEVALSTQVAVHYLNVMSVCLAVLYMLHIYRAALMGLGDTVMPMASGIVEFLMRVGVALILPVFMGQEGIFYAEVAAWAGAAVLLVTTYFVRIKKLTRKLTAK</sequence>
<evidence type="ECO:0000256" key="3">
    <source>
        <dbReference type="ARBA" id="ARBA00022475"/>
    </source>
</evidence>
<reference evidence="8 9" key="1">
    <citation type="submission" date="2020-12" db="EMBL/GenBank/DDBJ databases">
        <title>Whole genome sequences of gut porcine anaerobes.</title>
        <authorList>
            <person name="Kubasova T."/>
            <person name="Jahodarova E."/>
            <person name="Rychlik I."/>
        </authorList>
    </citation>
    <scope>NUCLEOTIDE SEQUENCE [LARGE SCALE GENOMIC DNA]</scope>
    <source>
        <strain evidence="8 9">An867</strain>
    </source>
</reference>
<feature type="transmembrane region" description="Helical" evidence="7">
    <location>
        <begin position="61"/>
        <end position="79"/>
    </location>
</feature>
<evidence type="ECO:0000256" key="4">
    <source>
        <dbReference type="ARBA" id="ARBA00022692"/>
    </source>
</evidence>
<dbReference type="CDD" id="cd13138">
    <property type="entry name" value="MATE_yoeA_like"/>
    <property type="match status" value="1"/>
</dbReference>
<keyword evidence="9" id="KW-1185">Reference proteome</keyword>
<name>A0ABS9CPA1_9FIRM</name>
<feature type="transmembrane region" description="Helical" evidence="7">
    <location>
        <begin position="322"/>
        <end position="343"/>
    </location>
</feature>
<feature type="transmembrane region" description="Helical" evidence="7">
    <location>
        <begin position="170"/>
        <end position="189"/>
    </location>
</feature>
<dbReference type="PIRSF" id="PIRSF006603">
    <property type="entry name" value="DinF"/>
    <property type="match status" value="1"/>
</dbReference>
<evidence type="ECO:0000256" key="7">
    <source>
        <dbReference type="SAM" id="Phobius"/>
    </source>
</evidence>
<feature type="transmembrane region" description="Helical" evidence="7">
    <location>
        <begin position="421"/>
        <end position="442"/>
    </location>
</feature>
<dbReference type="InterPro" id="IPR052031">
    <property type="entry name" value="Membrane_Transporter-Flippase"/>
</dbReference>
<protein>
    <submittedName>
        <fullName evidence="8">MATE family efflux transporter</fullName>
    </submittedName>
</protein>
<evidence type="ECO:0000256" key="5">
    <source>
        <dbReference type="ARBA" id="ARBA00022989"/>
    </source>
</evidence>
<feature type="transmembrane region" description="Helical" evidence="7">
    <location>
        <begin position="100"/>
        <end position="119"/>
    </location>
</feature>
<accession>A0ABS9CPA1</accession>
<comment type="subcellular location">
    <subcellularLocation>
        <location evidence="1">Cell membrane</location>
        <topology evidence="1">Multi-pass membrane protein</topology>
    </subcellularLocation>
</comment>
<feature type="transmembrane region" description="Helical" evidence="7">
    <location>
        <begin position="239"/>
        <end position="262"/>
    </location>
</feature>
<feature type="transmembrane region" description="Helical" evidence="7">
    <location>
        <begin position="363"/>
        <end position="381"/>
    </location>
</feature>
<evidence type="ECO:0000256" key="1">
    <source>
        <dbReference type="ARBA" id="ARBA00004651"/>
    </source>
</evidence>
<keyword evidence="6 7" id="KW-0472">Membrane</keyword>
<keyword evidence="3" id="KW-1003">Cell membrane</keyword>
<keyword evidence="4 7" id="KW-0812">Transmembrane</keyword>
<dbReference type="PANTHER" id="PTHR43549">
    <property type="entry name" value="MULTIDRUG RESISTANCE PROTEIN YPNP-RELATED"/>
    <property type="match status" value="1"/>
</dbReference>
<keyword evidence="2" id="KW-0813">Transport</keyword>
<feature type="transmembrane region" description="Helical" evidence="7">
    <location>
        <begin position="282"/>
        <end position="301"/>
    </location>
</feature>
<dbReference type="Pfam" id="PF01554">
    <property type="entry name" value="MatE"/>
    <property type="match status" value="2"/>
</dbReference>
<comment type="caution">
    <text evidence="8">The sequence shown here is derived from an EMBL/GenBank/DDBJ whole genome shotgun (WGS) entry which is preliminary data.</text>
</comment>
<proteinExistence type="predicted"/>
<dbReference type="EMBL" id="JAFBIT010000002">
    <property type="protein sequence ID" value="MCF2652662.1"/>
    <property type="molecule type" value="Genomic_DNA"/>
</dbReference>
<dbReference type="PANTHER" id="PTHR43549:SF3">
    <property type="entry name" value="MULTIDRUG RESISTANCE PROTEIN YPNP-RELATED"/>
    <property type="match status" value="1"/>
</dbReference>
<evidence type="ECO:0000256" key="2">
    <source>
        <dbReference type="ARBA" id="ARBA00022448"/>
    </source>
</evidence>
<evidence type="ECO:0000313" key="9">
    <source>
        <dbReference type="Proteomes" id="UP001299220"/>
    </source>
</evidence>
<dbReference type="InterPro" id="IPR002528">
    <property type="entry name" value="MATE_fam"/>
</dbReference>
<dbReference type="RefSeq" id="WP_235323695.1">
    <property type="nucleotide sequence ID" value="NZ_JAFBIT010000002.1"/>
</dbReference>
<organism evidence="8 9">
    <name type="scientific">Anaeromassilibacillus senegalensis</name>
    <dbReference type="NCBI Taxonomy" id="1673717"/>
    <lineage>
        <taxon>Bacteria</taxon>
        <taxon>Bacillati</taxon>
        <taxon>Bacillota</taxon>
        <taxon>Clostridia</taxon>
        <taxon>Eubacteriales</taxon>
        <taxon>Acutalibacteraceae</taxon>
        <taxon>Anaeromassilibacillus</taxon>
    </lineage>
</organism>
<evidence type="ECO:0000313" key="8">
    <source>
        <dbReference type="EMBL" id="MCF2652662.1"/>
    </source>
</evidence>
<dbReference type="NCBIfam" id="TIGR00797">
    <property type="entry name" value="matE"/>
    <property type="match status" value="1"/>
</dbReference>
<keyword evidence="5 7" id="KW-1133">Transmembrane helix</keyword>
<feature type="transmembrane region" description="Helical" evidence="7">
    <location>
        <begin position="393"/>
        <end position="415"/>
    </location>
</feature>
<dbReference type="Proteomes" id="UP001299220">
    <property type="component" value="Unassembled WGS sequence"/>
</dbReference>
<feature type="transmembrane region" description="Helical" evidence="7">
    <location>
        <begin position="195"/>
        <end position="218"/>
    </location>
</feature>